<keyword evidence="3" id="KW-1185">Reference proteome</keyword>
<evidence type="ECO:0000313" key="3">
    <source>
        <dbReference type="Proteomes" id="UP001296706"/>
    </source>
</evidence>
<proteinExistence type="predicted"/>
<dbReference type="EMBL" id="JAAXKY010000105">
    <property type="protein sequence ID" value="NMH80537.1"/>
    <property type="molecule type" value="Genomic_DNA"/>
</dbReference>
<evidence type="ECO:0000256" key="1">
    <source>
        <dbReference type="SAM" id="MobiDB-lite"/>
    </source>
</evidence>
<gene>
    <name evidence="2" type="ORF">HF577_26055</name>
</gene>
<organism evidence="2 3">
    <name type="scientific">Pseudonocardia xinjiangensis</name>
    <dbReference type="NCBI Taxonomy" id="75289"/>
    <lineage>
        <taxon>Bacteria</taxon>
        <taxon>Bacillati</taxon>
        <taxon>Actinomycetota</taxon>
        <taxon>Actinomycetes</taxon>
        <taxon>Pseudonocardiales</taxon>
        <taxon>Pseudonocardiaceae</taxon>
        <taxon>Pseudonocardia</taxon>
    </lineage>
</organism>
<comment type="caution">
    <text evidence="2">The sequence shown here is derived from an EMBL/GenBank/DDBJ whole genome shotgun (WGS) entry which is preliminary data.</text>
</comment>
<sequence length="70" mass="7390">MRSRRVRGGFFGRFGRAGGAGRVRLGGAVVVPAAALRAGRRLGARGTPRARVGGSGEVRRPVRYRAERSG</sequence>
<dbReference type="RefSeq" id="WP_169398587.1">
    <property type="nucleotide sequence ID" value="NZ_BAAAJH010000030.1"/>
</dbReference>
<feature type="region of interest" description="Disordered" evidence="1">
    <location>
        <begin position="45"/>
        <end position="70"/>
    </location>
</feature>
<protein>
    <recommendedName>
        <fullName evidence="4">DUF4236 domain-containing protein</fullName>
    </recommendedName>
</protein>
<evidence type="ECO:0000313" key="2">
    <source>
        <dbReference type="EMBL" id="NMH80537.1"/>
    </source>
</evidence>
<accession>A0ABX1RJJ0</accession>
<reference evidence="2 3" key="1">
    <citation type="submission" date="2020-04" db="EMBL/GenBank/DDBJ databases">
        <authorList>
            <person name="Klaysubun C."/>
            <person name="Duangmal K."/>
            <person name="Lipun K."/>
        </authorList>
    </citation>
    <scope>NUCLEOTIDE SEQUENCE [LARGE SCALE GENOMIC DNA]</scope>
    <source>
        <strain evidence="2 3">JCM 11839</strain>
    </source>
</reference>
<name>A0ABX1RJJ0_9PSEU</name>
<feature type="compositionally biased region" description="Basic and acidic residues" evidence="1">
    <location>
        <begin position="57"/>
        <end position="70"/>
    </location>
</feature>
<dbReference type="Proteomes" id="UP001296706">
    <property type="component" value="Unassembled WGS sequence"/>
</dbReference>
<evidence type="ECO:0008006" key="4">
    <source>
        <dbReference type="Google" id="ProtNLM"/>
    </source>
</evidence>